<dbReference type="Proteomes" id="UP000657918">
    <property type="component" value="Unassembled WGS sequence"/>
</dbReference>
<keyword evidence="4" id="KW-1185">Reference proteome</keyword>
<dbReference type="Pfam" id="PF02519">
    <property type="entry name" value="Auxin_inducible"/>
    <property type="match status" value="2"/>
</dbReference>
<proteinExistence type="inferred from homology"/>
<sequence>MSGKKIVSFKKLAKKVKDFSRNEYCKQSHHECLLRGHNFDDAVTTPTGFFAIYVGEERERFVAPIRCLSHPLFKMLLEKSYDEFGFQQGNGLVVPCNVSTFQEVLNAVECCNGGFDFGNSVEEFLSMREKESRNHPKPLFPNCIPSLAISIYPSVNFSLSCEDPFAPKIADPVELLPSSPSQLLSLPSPLSTPSVTDRDCSGNSFRATRSEHHPTKEIGAGPARLSRTSQLEKKMSGKKIVSFKKLAKKVRDISRNECKQSHRECLLRGHNFDDAVKTPTGFFAIYVGEDRERFVAPTSCLSHPLFKMLLEKSYNEFGFEQGNGLVVPCSVSTFQEVLNAVECCNGGFDFGNLVEEFL</sequence>
<protein>
    <submittedName>
        <fullName evidence="3">Uncharacterized protein</fullName>
    </submittedName>
</protein>
<dbReference type="InterPro" id="IPR003676">
    <property type="entry name" value="SAUR_fam"/>
</dbReference>
<dbReference type="OrthoDB" id="1848283at2759"/>
<feature type="region of interest" description="Disordered" evidence="2">
    <location>
        <begin position="185"/>
        <end position="233"/>
    </location>
</feature>
<gene>
    <name evidence="3" type="ORF">SADUNF_Sadunf06G0165700</name>
</gene>
<comment type="similarity">
    <text evidence="1">Belongs to the ARG7 family.</text>
</comment>
<reference evidence="3 4" key="1">
    <citation type="submission" date="2020-10" db="EMBL/GenBank/DDBJ databases">
        <title>Plant Genome Project.</title>
        <authorList>
            <person name="Zhang R.-G."/>
        </authorList>
    </citation>
    <scope>NUCLEOTIDE SEQUENCE [LARGE SCALE GENOMIC DNA]</scope>
    <source>
        <strain evidence="3">FAFU-HL-1</strain>
        <tissue evidence="3">Leaf</tissue>
    </source>
</reference>
<evidence type="ECO:0000256" key="1">
    <source>
        <dbReference type="ARBA" id="ARBA00006974"/>
    </source>
</evidence>
<dbReference type="EMBL" id="JADGMS010000006">
    <property type="protein sequence ID" value="KAF9680862.1"/>
    <property type="molecule type" value="Genomic_DNA"/>
</dbReference>
<dbReference type="PANTHER" id="PTHR31374:SF28">
    <property type="entry name" value="SAUR-LIKE AUXIN-RESPONSIVE PROTEIN FAMILY"/>
    <property type="match status" value="1"/>
</dbReference>
<comment type="caution">
    <text evidence="3">The sequence shown here is derived from an EMBL/GenBank/DDBJ whole genome shotgun (WGS) entry which is preliminary data.</text>
</comment>
<organism evidence="3 4">
    <name type="scientific">Salix dunnii</name>
    <dbReference type="NCBI Taxonomy" id="1413687"/>
    <lineage>
        <taxon>Eukaryota</taxon>
        <taxon>Viridiplantae</taxon>
        <taxon>Streptophyta</taxon>
        <taxon>Embryophyta</taxon>
        <taxon>Tracheophyta</taxon>
        <taxon>Spermatophyta</taxon>
        <taxon>Magnoliopsida</taxon>
        <taxon>eudicotyledons</taxon>
        <taxon>Gunneridae</taxon>
        <taxon>Pentapetalae</taxon>
        <taxon>rosids</taxon>
        <taxon>fabids</taxon>
        <taxon>Malpighiales</taxon>
        <taxon>Salicaceae</taxon>
        <taxon>Saliceae</taxon>
        <taxon>Salix</taxon>
    </lineage>
</organism>
<accession>A0A835K565</accession>
<dbReference type="GO" id="GO:0009733">
    <property type="term" value="P:response to auxin"/>
    <property type="evidence" value="ECO:0007669"/>
    <property type="project" value="InterPro"/>
</dbReference>
<evidence type="ECO:0000313" key="3">
    <source>
        <dbReference type="EMBL" id="KAF9680862.1"/>
    </source>
</evidence>
<feature type="compositionally biased region" description="Low complexity" evidence="2">
    <location>
        <begin position="185"/>
        <end position="194"/>
    </location>
</feature>
<evidence type="ECO:0000256" key="2">
    <source>
        <dbReference type="SAM" id="MobiDB-lite"/>
    </source>
</evidence>
<evidence type="ECO:0000313" key="4">
    <source>
        <dbReference type="Proteomes" id="UP000657918"/>
    </source>
</evidence>
<name>A0A835K565_9ROSI</name>
<dbReference type="PANTHER" id="PTHR31374">
    <property type="entry name" value="AUXIN-INDUCED PROTEIN-LIKE-RELATED"/>
    <property type="match status" value="1"/>
</dbReference>
<dbReference type="AlphaFoldDB" id="A0A835K565"/>